<reference evidence="1 2" key="1">
    <citation type="journal article" date="2008" name="Nature">
        <title>The genome of the model beetle and pest Tribolium castaneum.</title>
        <authorList>
            <consortium name="Tribolium Genome Sequencing Consortium"/>
            <person name="Richards S."/>
            <person name="Gibbs R.A."/>
            <person name="Weinstock G.M."/>
            <person name="Brown S.J."/>
            <person name="Denell R."/>
            <person name="Beeman R.W."/>
            <person name="Gibbs R."/>
            <person name="Beeman R.W."/>
            <person name="Brown S.J."/>
            <person name="Bucher G."/>
            <person name="Friedrich M."/>
            <person name="Grimmelikhuijzen C.J."/>
            <person name="Klingler M."/>
            <person name="Lorenzen M."/>
            <person name="Richards S."/>
            <person name="Roth S."/>
            <person name="Schroder R."/>
            <person name="Tautz D."/>
            <person name="Zdobnov E.M."/>
            <person name="Muzny D."/>
            <person name="Gibbs R.A."/>
            <person name="Weinstock G.M."/>
            <person name="Attaway T."/>
            <person name="Bell S."/>
            <person name="Buhay C.J."/>
            <person name="Chandrabose M.N."/>
            <person name="Chavez D."/>
            <person name="Clerk-Blankenburg K.P."/>
            <person name="Cree A."/>
            <person name="Dao M."/>
            <person name="Davis C."/>
            <person name="Chacko J."/>
            <person name="Dinh H."/>
            <person name="Dugan-Rocha S."/>
            <person name="Fowler G."/>
            <person name="Garner T.T."/>
            <person name="Garnes J."/>
            <person name="Gnirke A."/>
            <person name="Hawes A."/>
            <person name="Hernandez J."/>
            <person name="Hines S."/>
            <person name="Holder M."/>
            <person name="Hume J."/>
            <person name="Jhangiani S.N."/>
            <person name="Joshi V."/>
            <person name="Khan Z.M."/>
            <person name="Jackson L."/>
            <person name="Kovar C."/>
            <person name="Kowis A."/>
            <person name="Lee S."/>
            <person name="Lewis L.R."/>
            <person name="Margolis J."/>
            <person name="Morgan M."/>
            <person name="Nazareth L.V."/>
            <person name="Nguyen N."/>
            <person name="Okwuonu G."/>
            <person name="Parker D."/>
            <person name="Richards S."/>
            <person name="Ruiz S.J."/>
            <person name="Santibanez J."/>
            <person name="Savard J."/>
            <person name="Scherer S.E."/>
            <person name="Schneider B."/>
            <person name="Sodergren E."/>
            <person name="Tautz D."/>
            <person name="Vattahil S."/>
            <person name="Villasana D."/>
            <person name="White C.S."/>
            <person name="Wright R."/>
            <person name="Park Y."/>
            <person name="Beeman R.W."/>
            <person name="Lord J."/>
            <person name="Oppert B."/>
            <person name="Lorenzen M."/>
            <person name="Brown S."/>
            <person name="Wang L."/>
            <person name="Savard J."/>
            <person name="Tautz D."/>
            <person name="Richards S."/>
            <person name="Weinstock G."/>
            <person name="Gibbs R.A."/>
            <person name="Liu Y."/>
            <person name="Worley K."/>
            <person name="Weinstock G."/>
            <person name="Elsik C.G."/>
            <person name="Reese J.T."/>
            <person name="Elhaik E."/>
            <person name="Landan G."/>
            <person name="Graur D."/>
            <person name="Arensburger P."/>
            <person name="Atkinson P."/>
            <person name="Beeman R.W."/>
            <person name="Beidler J."/>
            <person name="Brown S.J."/>
            <person name="Demuth J.P."/>
            <person name="Drury D.W."/>
            <person name="Du Y.Z."/>
            <person name="Fujiwara H."/>
            <person name="Lorenzen M."/>
            <person name="Maselli V."/>
            <person name="Osanai M."/>
            <person name="Park Y."/>
            <person name="Robertson H.M."/>
            <person name="Tu Z."/>
            <person name="Wang J.J."/>
            <person name="Wang S."/>
            <person name="Richards S."/>
            <person name="Song H."/>
            <person name="Zhang L."/>
            <person name="Sodergren E."/>
            <person name="Werner D."/>
            <person name="Stanke M."/>
            <person name="Morgenstern B."/>
            <person name="Solovyev V."/>
            <person name="Kosarev P."/>
            <person name="Brown G."/>
            <person name="Chen H.C."/>
            <person name="Ermolaeva O."/>
            <person name="Hlavina W."/>
            <person name="Kapustin Y."/>
            <person name="Kiryutin B."/>
            <person name="Kitts P."/>
            <person name="Maglott D."/>
            <person name="Pruitt K."/>
            <person name="Sapojnikov V."/>
            <person name="Souvorov A."/>
            <person name="Mackey A.J."/>
            <person name="Waterhouse R.M."/>
            <person name="Wyder S."/>
            <person name="Zdobnov E.M."/>
            <person name="Zdobnov E.M."/>
            <person name="Wyder S."/>
            <person name="Kriventseva E.V."/>
            <person name="Kadowaki T."/>
            <person name="Bork P."/>
            <person name="Aranda M."/>
            <person name="Bao R."/>
            <person name="Beermann A."/>
            <person name="Berns N."/>
            <person name="Bolognesi R."/>
            <person name="Bonneton F."/>
            <person name="Bopp D."/>
            <person name="Brown S.J."/>
            <person name="Bucher G."/>
            <person name="Butts T."/>
            <person name="Chaumot A."/>
            <person name="Denell R.E."/>
            <person name="Ferrier D.E."/>
            <person name="Friedrich M."/>
            <person name="Gordon C.M."/>
            <person name="Jindra M."/>
            <person name="Klingler M."/>
            <person name="Lan Q."/>
            <person name="Lattorff H.M."/>
            <person name="Laudet V."/>
            <person name="von Levetsow C."/>
            <person name="Liu Z."/>
            <person name="Lutz R."/>
            <person name="Lynch J.A."/>
            <person name="da Fonseca R.N."/>
            <person name="Posnien N."/>
            <person name="Reuter R."/>
            <person name="Roth S."/>
            <person name="Savard J."/>
            <person name="Schinko J.B."/>
            <person name="Schmitt C."/>
            <person name="Schoppmeier M."/>
            <person name="Schroder R."/>
            <person name="Shippy T.D."/>
            <person name="Simonnet F."/>
            <person name="Marques-Souza H."/>
            <person name="Tautz D."/>
            <person name="Tomoyasu Y."/>
            <person name="Trauner J."/>
            <person name="Van der Zee M."/>
            <person name="Vervoort M."/>
            <person name="Wittkopp N."/>
            <person name="Wimmer E.A."/>
            <person name="Yang X."/>
            <person name="Jones A.K."/>
            <person name="Sattelle D.B."/>
            <person name="Ebert P.R."/>
            <person name="Nelson D."/>
            <person name="Scott J.G."/>
            <person name="Beeman R.W."/>
            <person name="Muthukrishnan S."/>
            <person name="Kramer K.J."/>
            <person name="Arakane Y."/>
            <person name="Beeman R.W."/>
            <person name="Zhu Q."/>
            <person name="Hogenkamp D."/>
            <person name="Dixit R."/>
            <person name="Oppert B."/>
            <person name="Jiang H."/>
            <person name="Zou Z."/>
            <person name="Marshall J."/>
            <person name="Elpidina E."/>
            <person name="Vinokurov K."/>
            <person name="Oppert C."/>
            <person name="Zou Z."/>
            <person name="Evans J."/>
            <person name="Lu Z."/>
            <person name="Zhao P."/>
            <person name="Sumathipala N."/>
            <person name="Altincicek B."/>
            <person name="Vilcinskas A."/>
            <person name="Williams M."/>
            <person name="Hultmark D."/>
            <person name="Hetru C."/>
            <person name="Jiang H."/>
            <person name="Grimmelikhuijzen C.J."/>
            <person name="Hauser F."/>
            <person name="Cazzamali G."/>
            <person name="Williamson M."/>
            <person name="Park Y."/>
            <person name="Li B."/>
            <person name="Tanaka Y."/>
            <person name="Predel R."/>
            <person name="Neupert S."/>
            <person name="Schachtner J."/>
            <person name="Verleyen P."/>
            <person name="Raible F."/>
            <person name="Bork P."/>
            <person name="Friedrich M."/>
            <person name="Walden K.K."/>
            <person name="Robertson H.M."/>
            <person name="Angeli S."/>
            <person name="Foret S."/>
            <person name="Bucher G."/>
            <person name="Schuetz S."/>
            <person name="Maleszka R."/>
            <person name="Wimmer E.A."/>
            <person name="Beeman R.W."/>
            <person name="Lorenzen M."/>
            <person name="Tomoyasu Y."/>
            <person name="Miller S.C."/>
            <person name="Grossmann D."/>
            <person name="Bucher G."/>
        </authorList>
    </citation>
    <scope>NUCLEOTIDE SEQUENCE [LARGE SCALE GENOMIC DNA]</scope>
    <source>
        <strain evidence="1 2">Georgia GA2</strain>
    </source>
</reference>
<sequence>MFKQKGINYINTFLPRFPAQNNDKQNLVTSSTNKHINQ</sequence>
<name>A0A139WNI4_TRICA</name>
<organism evidence="1 2">
    <name type="scientific">Tribolium castaneum</name>
    <name type="common">Red flour beetle</name>
    <dbReference type="NCBI Taxonomy" id="7070"/>
    <lineage>
        <taxon>Eukaryota</taxon>
        <taxon>Metazoa</taxon>
        <taxon>Ecdysozoa</taxon>
        <taxon>Arthropoda</taxon>
        <taxon>Hexapoda</taxon>
        <taxon>Insecta</taxon>
        <taxon>Pterygota</taxon>
        <taxon>Neoptera</taxon>
        <taxon>Endopterygota</taxon>
        <taxon>Coleoptera</taxon>
        <taxon>Polyphaga</taxon>
        <taxon>Cucujiformia</taxon>
        <taxon>Tenebrionidae</taxon>
        <taxon>Tenebrionidae incertae sedis</taxon>
        <taxon>Tribolium</taxon>
    </lineage>
</organism>
<dbReference type="InParanoid" id="A0A139WNI4"/>
<gene>
    <name evidence="1" type="primary">AUGUSTUS-3.0.2_31976</name>
    <name evidence="1" type="ORF">TcasGA2_TC031976</name>
</gene>
<dbReference type="AlphaFoldDB" id="A0A139WNI4"/>
<evidence type="ECO:0000313" key="2">
    <source>
        <dbReference type="Proteomes" id="UP000007266"/>
    </source>
</evidence>
<dbReference type="EMBL" id="KQ971308">
    <property type="protein sequence ID" value="KYB29550.1"/>
    <property type="molecule type" value="Genomic_DNA"/>
</dbReference>
<proteinExistence type="predicted"/>
<dbReference type="Proteomes" id="UP000007266">
    <property type="component" value="Linkage group 2"/>
</dbReference>
<keyword evidence="2" id="KW-1185">Reference proteome</keyword>
<protein>
    <submittedName>
        <fullName evidence="1">Uncharacterized protein</fullName>
    </submittedName>
</protein>
<evidence type="ECO:0000313" key="1">
    <source>
        <dbReference type="EMBL" id="KYB29550.1"/>
    </source>
</evidence>
<accession>A0A139WNI4</accession>
<reference evidence="1 2" key="2">
    <citation type="journal article" date="2010" name="Nucleic Acids Res.">
        <title>BeetleBase in 2010: revisions to provide comprehensive genomic information for Tribolium castaneum.</title>
        <authorList>
            <person name="Kim H.S."/>
            <person name="Murphy T."/>
            <person name="Xia J."/>
            <person name="Caragea D."/>
            <person name="Park Y."/>
            <person name="Beeman R.W."/>
            <person name="Lorenzen M.D."/>
            <person name="Butcher S."/>
            <person name="Manak J.R."/>
            <person name="Brown S.J."/>
        </authorList>
    </citation>
    <scope>GENOME REANNOTATION</scope>
    <source>
        <strain evidence="1 2">Georgia GA2</strain>
    </source>
</reference>